<evidence type="ECO:0000256" key="6">
    <source>
        <dbReference type="ARBA" id="ARBA00023212"/>
    </source>
</evidence>
<dbReference type="InterPro" id="IPR057663">
    <property type="entry name" value="TACC3_Aurora-A_bind"/>
</dbReference>
<comment type="similarity">
    <text evidence="2">Belongs to the TACC family.</text>
</comment>
<dbReference type="PANTHER" id="PTHR13924:SF4">
    <property type="entry name" value="TRANSFORMING ACIDIC COILED-COIL-CONTAINING PROTEIN 3"/>
    <property type="match status" value="1"/>
</dbReference>
<dbReference type="Pfam" id="PF05010">
    <property type="entry name" value="TACC_C"/>
    <property type="match status" value="1"/>
</dbReference>
<organism evidence="10 11">
    <name type="scientific">Staurois parvus</name>
    <dbReference type="NCBI Taxonomy" id="386267"/>
    <lineage>
        <taxon>Eukaryota</taxon>
        <taxon>Metazoa</taxon>
        <taxon>Chordata</taxon>
        <taxon>Craniata</taxon>
        <taxon>Vertebrata</taxon>
        <taxon>Euteleostomi</taxon>
        <taxon>Amphibia</taxon>
        <taxon>Batrachia</taxon>
        <taxon>Anura</taxon>
        <taxon>Neobatrachia</taxon>
        <taxon>Ranoidea</taxon>
        <taxon>Ranidae</taxon>
        <taxon>Staurois</taxon>
    </lineage>
</organism>
<dbReference type="Proteomes" id="UP001162483">
    <property type="component" value="Unassembled WGS sequence"/>
</dbReference>
<comment type="caution">
    <text evidence="10">The sequence shown here is derived from an EMBL/GenBank/DDBJ whole genome shotgun (WGS) entry which is preliminary data.</text>
</comment>
<evidence type="ECO:0000256" key="5">
    <source>
        <dbReference type="ARBA" id="ARBA00023054"/>
    </source>
</evidence>
<keyword evidence="3" id="KW-0963">Cytoplasm</keyword>
<feature type="non-terminal residue" evidence="10">
    <location>
        <position position="1"/>
    </location>
</feature>
<proteinExistence type="inferred from homology"/>
<keyword evidence="6" id="KW-0206">Cytoskeleton</keyword>
<dbReference type="InterPro" id="IPR007707">
    <property type="entry name" value="TACC_C"/>
</dbReference>
<evidence type="ECO:0000313" key="10">
    <source>
        <dbReference type="EMBL" id="CAI9534710.1"/>
    </source>
</evidence>
<feature type="domain" description="Transforming acidic coiled-coil-containing protein C-terminal" evidence="9">
    <location>
        <begin position="215"/>
        <end position="305"/>
    </location>
</feature>
<evidence type="ECO:0000256" key="7">
    <source>
        <dbReference type="SAM" id="Coils"/>
    </source>
</evidence>
<name>A0ABN9AIR2_9NEOB</name>
<evidence type="ECO:0000256" key="3">
    <source>
        <dbReference type="ARBA" id="ARBA00022490"/>
    </source>
</evidence>
<gene>
    <name evidence="10" type="ORF">SPARVUS_LOCUS684029</name>
</gene>
<keyword evidence="5 7" id="KW-0175">Coiled coil</keyword>
<accession>A0ABN9AIR2</accession>
<evidence type="ECO:0000256" key="1">
    <source>
        <dbReference type="ARBA" id="ARBA00004245"/>
    </source>
</evidence>
<feature type="coiled-coil region" evidence="7">
    <location>
        <begin position="217"/>
        <end position="304"/>
    </location>
</feature>
<keyword evidence="4" id="KW-0597">Phosphoprotein</keyword>
<dbReference type="InterPro" id="IPR039915">
    <property type="entry name" value="TACC"/>
</dbReference>
<evidence type="ECO:0000256" key="4">
    <source>
        <dbReference type="ARBA" id="ARBA00022553"/>
    </source>
</evidence>
<protein>
    <recommendedName>
        <fullName evidence="9">Transforming acidic coiled-coil-containing protein C-terminal domain-containing protein</fullName>
    </recommendedName>
</protein>
<reference evidence="10" key="1">
    <citation type="submission" date="2023-05" db="EMBL/GenBank/DDBJ databases">
        <authorList>
            <person name="Stuckert A."/>
        </authorList>
    </citation>
    <scope>NUCLEOTIDE SEQUENCE</scope>
</reference>
<sequence length="309" mass="35003">EDKPVSIGSENTYPEQKDESTDLTVVQEDNTPHVDENLSQINSVLPDPMIFSNPQLGALDMDFNAALELDFKPAEEMDFKPATEFGFDQPIEIDYLEKFGTSLFKDSALRKQSLYLKFDPLLRESPKKCAAPDSDLMCSLPLRSNLELFGALPKPTYPAALNLEIEEKPKGLDLLGTFTVADTAPLIPDCADLLSRPDPFLLPPDVGAIVEVLKFSQKDMDAAIEKVRQEVQEKELEILEWKNKHEKLYMEYVEMGKIVAEFESTIAQIIADSQRQKEMAKLELNKVVEEKQQVQVDLNSMEKILFRFI</sequence>
<evidence type="ECO:0000313" key="11">
    <source>
        <dbReference type="Proteomes" id="UP001162483"/>
    </source>
</evidence>
<evidence type="ECO:0000259" key="9">
    <source>
        <dbReference type="Pfam" id="PF05010"/>
    </source>
</evidence>
<dbReference type="PANTHER" id="PTHR13924">
    <property type="entry name" value="TRANSFORMING ACIDIC COILED-COIL CONTAINING PROTEIN 1/2"/>
    <property type="match status" value="1"/>
</dbReference>
<dbReference type="EMBL" id="CATNWA010000222">
    <property type="protein sequence ID" value="CAI9534710.1"/>
    <property type="molecule type" value="Genomic_DNA"/>
</dbReference>
<dbReference type="Pfam" id="PF25777">
    <property type="entry name" value="Aurora-A_bind_TACC3"/>
    <property type="match status" value="1"/>
</dbReference>
<keyword evidence="11" id="KW-1185">Reference proteome</keyword>
<evidence type="ECO:0000256" key="8">
    <source>
        <dbReference type="SAM" id="MobiDB-lite"/>
    </source>
</evidence>
<comment type="subcellular location">
    <subcellularLocation>
        <location evidence="1">Cytoplasm</location>
        <location evidence="1">Cytoskeleton</location>
    </subcellularLocation>
</comment>
<evidence type="ECO:0000256" key="2">
    <source>
        <dbReference type="ARBA" id="ARBA00009423"/>
    </source>
</evidence>
<feature type="region of interest" description="Disordered" evidence="8">
    <location>
        <begin position="1"/>
        <end position="23"/>
    </location>
</feature>